<feature type="transmembrane region" description="Helical" evidence="1">
    <location>
        <begin position="108"/>
        <end position="126"/>
    </location>
</feature>
<evidence type="ECO:0000313" key="3">
    <source>
        <dbReference type="Proteomes" id="UP001595692"/>
    </source>
</evidence>
<comment type="caution">
    <text evidence="2">The sequence shown here is derived from an EMBL/GenBank/DDBJ whole genome shotgun (WGS) entry which is preliminary data.</text>
</comment>
<organism evidence="2 3">
    <name type="scientific">Pseudaeromonas sharmana</name>
    <dbReference type="NCBI Taxonomy" id="328412"/>
    <lineage>
        <taxon>Bacteria</taxon>
        <taxon>Pseudomonadati</taxon>
        <taxon>Pseudomonadota</taxon>
        <taxon>Gammaproteobacteria</taxon>
        <taxon>Aeromonadales</taxon>
        <taxon>Aeromonadaceae</taxon>
        <taxon>Pseudaeromonas</taxon>
    </lineage>
</organism>
<sequence length="130" mass="15520">MLPSRNQHIEEEANPDDQERTRPIFLTLVLICATINTCVQFWHDLFVLPDLYWLPFYLSMLILIPYIANIYAIFQVWTWRKRGIYLYYALLLINWCLSVYVIHNMKAMLLAIIPAIIFTLSILPCYDEFE</sequence>
<keyword evidence="1" id="KW-0812">Transmembrane</keyword>
<dbReference type="Proteomes" id="UP001595692">
    <property type="component" value="Unassembled WGS sequence"/>
</dbReference>
<gene>
    <name evidence="2" type="ORF">ACFOSS_03350</name>
</gene>
<feature type="transmembrane region" description="Helical" evidence="1">
    <location>
        <begin position="54"/>
        <end position="73"/>
    </location>
</feature>
<dbReference type="RefSeq" id="WP_377150611.1">
    <property type="nucleotide sequence ID" value="NZ_JBHSAF010000001.1"/>
</dbReference>
<feature type="transmembrane region" description="Helical" evidence="1">
    <location>
        <begin position="85"/>
        <end position="102"/>
    </location>
</feature>
<evidence type="ECO:0000256" key="1">
    <source>
        <dbReference type="SAM" id="Phobius"/>
    </source>
</evidence>
<feature type="transmembrane region" description="Helical" evidence="1">
    <location>
        <begin position="24"/>
        <end position="42"/>
    </location>
</feature>
<evidence type="ECO:0000313" key="2">
    <source>
        <dbReference type="EMBL" id="MFC3912504.1"/>
    </source>
</evidence>
<protein>
    <submittedName>
        <fullName evidence="2">Uncharacterized protein</fullName>
    </submittedName>
</protein>
<keyword evidence="1" id="KW-1133">Transmembrane helix</keyword>
<proteinExistence type="predicted"/>
<accession>A0ABV8CKE9</accession>
<dbReference type="EMBL" id="JBHSAF010000001">
    <property type="protein sequence ID" value="MFC3912504.1"/>
    <property type="molecule type" value="Genomic_DNA"/>
</dbReference>
<name>A0ABV8CKE9_9GAMM</name>
<keyword evidence="1" id="KW-0472">Membrane</keyword>
<reference evidence="3" key="1">
    <citation type="journal article" date="2019" name="Int. J. Syst. Evol. Microbiol.">
        <title>The Global Catalogue of Microorganisms (GCM) 10K type strain sequencing project: providing services to taxonomists for standard genome sequencing and annotation.</title>
        <authorList>
            <consortium name="The Broad Institute Genomics Platform"/>
            <consortium name="The Broad Institute Genome Sequencing Center for Infectious Disease"/>
            <person name="Wu L."/>
            <person name="Ma J."/>
        </authorList>
    </citation>
    <scope>NUCLEOTIDE SEQUENCE [LARGE SCALE GENOMIC DNA]</scope>
    <source>
        <strain evidence="3">CCUG 54939</strain>
    </source>
</reference>
<keyword evidence="3" id="KW-1185">Reference proteome</keyword>